<gene>
    <name evidence="13" type="ORF">TI39_contig373g00004</name>
</gene>
<feature type="compositionally biased region" description="Acidic residues" evidence="8">
    <location>
        <begin position="1886"/>
        <end position="1897"/>
    </location>
</feature>
<dbReference type="InterPro" id="IPR024481">
    <property type="entry name" value="Helicase_Sen1_N"/>
</dbReference>
<keyword evidence="3" id="KW-0547">Nucleotide-binding</keyword>
<evidence type="ECO:0000256" key="8">
    <source>
        <dbReference type="SAM" id="MobiDB-lite"/>
    </source>
</evidence>
<comment type="similarity">
    <text evidence="2">Belongs to the DNA2/NAM7 helicase family.</text>
</comment>
<dbReference type="EMBL" id="LAFY01000365">
    <property type="protein sequence ID" value="KJX99103.1"/>
    <property type="molecule type" value="Genomic_DNA"/>
</dbReference>
<comment type="caution">
    <text evidence="13">The sequence shown here is derived from an EMBL/GenBank/DDBJ whole genome shotgun (WGS) entry which is preliminary data.</text>
</comment>
<dbReference type="Proteomes" id="UP000033647">
    <property type="component" value="Unassembled WGS sequence"/>
</dbReference>
<dbReference type="InterPro" id="IPR047187">
    <property type="entry name" value="SF1_C_Upf1"/>
</dbReference>
<evidence type="ECO:0000256" key="4">
    <source>
        <dbReference type="ARBA" id="ARBA00022801"/>
    </source>
</evidence>
<keyword evidence="7" id="KW-0539">Nucleus</keyword>
<name>A0A0F4GPE6_9PEZI</name>
<feature type="compositionally biased region" description="Acidic residues" evidence="8">
    <location>
        <begin position="999"/>
        <end position="1015"/>
    </location>
</feature>
<dbReference type="FunFam" id="3.40.50.300:FF:001152">
    <property type="entry name" value="tRNA-splicing endonuclease, putative"/>
    <property type="match status" value="1"/>
</dbReference>
<feature type="domain" description="DNA2/NAM7 helicase helicase" evidence="10">
    <location>
        <begin position="1277"/>
        <end position="1566"/>
    </location>
</feature>
<evidence type="ECO:0000259" key="9">
    <source>
        <dbReference type="Pfam" id="PF12726"/>
    </source>
</evidence>
<dbReference type="FunFam" id="3.40.50.300:FF:000326">
    <property type="entry name" value="P-loop containing nucleoside triphosphate hydrolase"/>
    <property type="match status" value="1"/>
</dbReference>
<evidence type="ECO:0000313" key="14">
    <source>
        <dbReference type="Proteomes" id="UP000033647"/>
    </source>
</evidence>
<dbReference type="Gene3D" id="3.40.50.300">
    <property type="entry name" value="P-loop containing nucleotide triphosphate hydrolases"/>
    <property type="match status" value="2"/>
</dbReference>
<dbReference type="PANTHER" id="PTHR10887:SF495">
    <property type="entry name" value="HELICASE SENATAXIN ISOFORM X1-RELATED"/>
    <property type="match status" value="1"/>
</dbReference>
<evidence type="ECO:0000259" key="11">
    <source>
        <dbReference type="Pfam" id="PF13087"/>
    </source>
</evidence>
<dbReference type="GO" id="GO:0001147">
    <property type="term" value="F:transcription termination site sequence-specific DNA binding"/>
    <property type="evidence" value="ECO:0007669"/>
    <property type="project" value="TreeGrafter"/>
</dbReference>
<dbReference type="SUPFAM" id="SSF52540">
    <property type="entry name" value="P-loop containing nucleoside triphosphate hydrolases"/>
    <property type="match status" value="1"/>
</dbReference>
<dbReference type="InterPro" id="IPR045055">
    <property type="entry name" value="DNA2/NAM7-like"/>
</dbReference>
<dbReference type="PANTHER" id="PTHR10887">
    <property type="entry name" value="DNA2/NAM7 HELICASE FAMILY"/>
    <property type="match status" value="1"/>
</dbReference>
<keyword evidence="14" id="KW-1185">Reference proteome</keyword>
<dbReference type="GO" id="GO:0005524">
    <property type="term" value="F:ATP binding"/>
    <property type="evidence" value="ECO:0007669"/>
    <property type="project" value="UniProtKB-KW"/>
</dbReference>
<protein>
    <submittedName>
        <fullName evidence="13">tRNA-splicing endonuclease/tRNA-splicing endonuclease like protein</fullName>
    </submittedName>
</protein>
<dbReference type="GO" id="GO:0016787">
    <property type="term" value="F:hydrolase activity"/>
    <property type="evidence" value="ECO:0007669"/>
    <property type="project" value="UniProtKB-KW"/>
</dbReference>
<dbReference type="CDD" id="cd18808">
    <property type="entry name" value="SF1_C_Upf1"/>
    <property type="match status" value="1"/>
</dbReference>
<keyword evidence="13" id="KW-0540">Nuclease</keyword>
<dbReference type="Pfam" id="PF12726">
    <property type="entry name" value="SEN1_N"/>
    <property type="match status" value="1"/>
</dbReference>
<feature type="region of interest" description="Disordered" evidence="8">
    <location>
        <begin position="996"/>
        <end position="1024"/>
    </location>
</feature>
<dbReference type="GO" id="GO:0004519">
    <property type="term" value="F:endonuclease activity"/>
    <property type="evidence" value="ECO:0007669"/>
    <property type="project" value="UniProtKB-KW"/>
</dbReference>
<evidence type="ECO:0000259" key="12">
    <source>
        <dbReference type="Pfam" id="PF23576"/>
    </source>
</evidence>
<dbReference type="InterPro" id="IPR027417">
    <property type="entry name" value="P-loop_NTPase"/>
</dbReference>
<dbReference type="GO" id="GO:0004386">
    <property type="term" value="F:helicase activity"/>
    <property type="evidence" value="ECO:0007669"/>
    <property type="project" value="UniProtKB-KW"/>
</dbReference>
<evidence type="ECO:0000313" key="13">
    <source>
        <dbReference type="EMBL" id="KJX99103.1"/>
    </source>
</evidence>
<keyword evidence="4" id="KW-0378">Hydrolase</keyword>
<dbReference type="GO" id="GO:0006369">
    <property type="term" value="P:termination of RNA polymerase II transcription"/>
    <property type="evidence" value="ECO:0007669"/>
    <property type="project" value="TreeGrafter"/>
</dbReference>
<dbReference type="Pfam" id="PF23576">
    <property type="entry name" value="SEN1_barrel"/>
    <property type="match status" value="1"/>
</dbReference>
<evidence type="ECO:0000256" key="7">
    <source>
        <dbReference type="ARBA" id="ARBA00023242"/>
    </source>
</evidence>
<dbReference type="Pfam" id="PF13087">
    <property type="entry name" value="AAA_12"/>
    <property type="match status" value="1"/>
</dbReference>
<feature type="region of interest" description="Disordered" evidence="8">
    <location>
        <begin position="1886"/>
        <end position="2011"/>
    </location>
</feature>
<sequence length="2011" mass="223829">MGEVLVKAIQELTALDQDIHWFCPRSTSDDFNIYYDEDHCNVHTGETPSDRAVREGKIEEATQRREKVMLAMQILAYDGADAVAFQKSLTACLTKQLSRCDICIREYHRSRTSLRQSLEEDYPEEDVQSFLKKYDDMNAARIISGLNSMTEALVGLPEDQRKITSAGDEAMYAMFEALQSVPFLRNEEALQQYFDRPFAMAQSKKKFTLPAIAPGMVSFLFSKNPMRLSWATRNFGRVKRPMLANEFEYSVRPFLEPAMNRVHVVSLELEFLPTFWSAVKLIVSKLTPALVAQNLRKMNGNLLTLSLDHFQIDANHFSDLIAVYVNIIELSPQDFWAAMGAVNPQNVIENICRAPRLEQILTRNAESMHNPVGEIQVIMAWVDSFVRSIKPGILVPPLRTMLNQLMLHYQGDKYSHWASSVAWHKGLTSILEAIRRISETVDGGPVYAHLIEAVSKDHIANILHELSETEHKEEFQLTVTQSLDLEVVENILALDLKSLARDRRVILRNRELDHEISQSNLNMWNLSTRHVKPGRPHLVIHILTGVQGILTLEMMPPNAAKDGKNNIDHKFKPICDKWDSALDRVLNIVSVELLERIDSFGAEQLTDLFQEFDGARGLMALLFSGDDRVHQSALSVLKSLSGEDGRRGSLRHLLLAFFAPALGAVSHALKLMSDAKVFGPCPTALKLIRDIYGSLCDSEDGILRSRAFTDEQDLDALRKFWFQTWTTLETIFEQTELWSAAGFPKAIMSEFCRETMDFADFAFHQYSLIAATFEHGGKQKSSMPVGKTLLQFPSKAFKFIAKWLRLRDEYLIEKAVGLISNMLVRLQENDLKISSESLKYIEDILLSTEKDMRVKTKLTPNHKAELQRALEKHIGHALAPAEPEIKLEKKQKTLDGKKPKNGIDLEQWKSAAAKQEKRPDLAKKLPARPSAATKLAAQKANIGKDFLEKRKAAKAEAERTRLANLAKANGLGAGSGVAGLGDFGKDHAVKGQNVMVSSDDSEDEDDDSDDLDDDLFGPSIKKQQRPGLDLTGAIGLKAEAKKGPTKIKRTARSLRDMRARLAPDLGSLHRMILGWDYFHQGDYPPGSNPHEFSQVSDSFSDPVTYQQTFEPLLLLEAWQGLVQSRLQDNSKPYEIKVGNRNNVDQFVEINSVLGQKENRDLQIMEGDIILFSKSPRPADDSTTPNCLARVYRIKREKGQLQIVYQFTPGSSLASQITPQTIIHGVKVQSITPLEREYGALKALQYYDLCNQIVRARPSQRIEYSEKQISNFQDVYDVNRAQSEAINAALENEGFSLIQGPPGSGKTKTIVAIVGGLLTHTLSSAYKGATRISMPNGNANADGAVKKLLVCAPSNAAVDEIVMRLKEGVKTKDGRSHDINVVRIGRSERINAMVGDVTMEELVQKKLGGNQMDEQKRKATAELFKEHQQVSHQLQEMYTQRNANEKMEESERKKLDDNIGNVRRRKAELGSRIDQTKDRELAAGREQELNRKRAQQAVLDEAHVICATLSGSGHDMFQSLNIEFETVIIDEAAQCVEMSSLIPLKYGCVKCIMVGDPKQLPPTVFSKEAARFQYEQSLFVRMQNNYPNEVHLLDTQYRMHPDISAFPSATFYDHKLKDGNNMAALRKKPWHASNLLAPYRFYDVKGQHSAAPKGFSLVNHAEVEVAMALYSRLTTDFGSTYDFSNRIGIITPYKSQLELLRKKFSTAFGLEILEKVEFNTTDAFQGREAEIIIFSCVRASDKGGVGFLQDIRRMNVGLTRAKCSLWVLGNSESLSRGQYWRLLIEDVERKGAMVRGDLMGMLKVNSNRFPAKVVEGGKVLGEVVEKTAEPAKSNGAAAANGAGEANGNEEDRMEGVRYRYQDRVAATKAADKTSKPGQAGEDVEMADAGLDDGFDNDDFFPATTSGGASSAAPSRAVSKSATVSANASASVSRAGTPLVNGPRAPSAATTGSKSATPADGLGGMGSEKEKWRDQTPNTNAPPPPAVVVKKVLKRPAAASPFIPKKPRPTGGR</sequence>
<dbReference type="STRING" id="1047168.A0A0F4GPE6"/>
<proteinExistence type="inferred from homology"/>
<keyword evidence="6" id="KW-0067">ATP-binding</keyword>
<feature type="region of interest" description="Disordered" evidence="8">
    <location>
        <begin position="1828"/>
        <end position="1851"/>
    </location>
</feature>
<dbReference type="Pfam" id="PF13086">
    <property type="entry name" value="AAA_11"/>
    <property type="match status" value="1"/>
</dbReference>
<dbReference type="GO" id="GO:0005694">
    <property type="term" value="C:chromosome"/>
    <property type="evidence" value="ECO:0007669"/>
    <property type="project" value="UniProtKB-ARBA"/>
</dbReference>
<reference evidence="13 14" key="1">
    <citation type="submission" date="2015-03" db="EMBL/GenBank/DDBJ databases">
        <title>RNA-seq based gene annotation and comparative genomics of four Zymoseptoria species reveal species-specific pathogenicity related genes and transposable element activity.</title>
        <authorList>
            <person name="Grandaubert J."/>
            <person name="Bhattacharyya A."/>
            <person name="Stukenbrock E.H."/>
        </authorList>
    </citation>
    <scope>NUCLEOTIDE SEQUENCE [LARGE SCALE GENOMIC DNA]</scope>
    <source>
        <strain evidence="13 14">Zb18110</strain>
    </source>
</reference>
<keyword evidence="13" id="KW-0255">Endonuclease</keyword>
<comment type="subcellular location">
    <subcellularLocation>
        <location evidence="1">Nucleus</location>
    </subcellularLocation>
</comment>
<evidence type="ECO:0000259" key="10">
    <source>
        <dbReference type="Pfam" id="PF13086"/>
    </source>
</evidence>
<feature type="compositionally biased region" description="Low complexity" evidence="8">
    <location>
        <begin position="1985"/>
        <end position="1997"/>
    </location>
</feature>
<evidence type="ECO:0000256" key="3">
    <source>
        <dbReference type="ARBA" id="ARBA00022741"/>
    </source>
</evidence>
<organism evidence="13 14">
    <name type="scientific">Zymoseptoria brevis</name>
    <dbReference type="NCBI Taxonomy" id="1047168"/>
    <lineage>
        <taxon>Eukaryota</taxon>
        <taxon>Fungi</taxon>
        <taxon>Dikarya</taxon>
        <taxon>Ascomycota</taxon>
        <taxon>Pezizomycotina</taxon>
        <taxon>Dothideomycetes</taxon>
        <taxon>Dothideomycetidae</taxon>
        <taxon>Mycosphaerellales</taxon>
        <taxon>Mycosphaerellaceae</taxon>
        <taxon>Zymoseptoria</taxon>
    </lineage>
</organism>
<feature type="compositionally biased region" description="Low complexity" evidence="8">
    <location>
        <begin position="1898"/>
        <end position="1933"/>
    </location>
</feature>
<dbReference type="GO" id="GO:0016604">
    <property type="term" value="C:nuclear body"/>
    <property type="evidence" value="ECO:0007669"/>
    <property type="project" value="TreeGrafter"/>
</dbReference>
<dbReference type="InterPro" id="IPR041679">
    <property type="entry name" value="DNA2/NAM7-like_C"/>
</dbReference>
<dbReference type="CDD" id="cd18042">
    <property type="entry name" value="DEXXQc_SETX"/>
    <property type="match status" value="1"/>
</dbReference>
<accession>A0A0F4GPE6</accession>
<evidence type="ECO:0000256" key="5">
    <source>
        <dbReference type="ARBA" id="ARBA00022806"/>
    </source>
</evidence>
<feature type="domain" description="Helicase SEN1 beta-barrel" evidence="12">
    <location>
        <begin position="1129"/>
        <end position="1227"/>
    </location>
</feature>
<evidence type="ECO:0000256" key="2">
    <source>
        <dbReference type="ARBA" id="ARBA00007913"/>
    </source>
</evidence>
<keyword evidence="5" id="KW-0347">Helicase</keyword>
<dbReference type="OrthoDB" id="6513042at2759"/>
<feature type="compositionally biased region" description="Low complexity" evidence="8">
    <location>
        <begin position="1829"/>
        <end position="1845"/>
    </location>
</feature>
<feature type="domain" description="DNA2/NAM7 helicase-like C-terminal" evidence="11">
    <location>
        <begin position="1573"/>
        <end position="1770"/>
    </location>
</feature>
<evidence type="ECO:0000256" key="6">
    <source>
        <dbReference type="ARBA" id="ARBA00022840"/>
    </source>
</evidence>
<dbReference type="InterPro" id="IPR056474">
    <property type="entry name" value="SEN1_barrel"/>
</dbReference>
<feature type="domain" description="Helicase Sen1 N-terminal" evidence="9">
    <location>
        <begin position="90"/>
        <end position="816"/>
    </location>
</feature>
<dbReference type="InterPro" id="IPR041677">
    <property type="entry name" value="DNA2/NAM7_AAA_11"/>
</dbReference>
<evidence type="ECO:0000256" key="1">
    <source>
        <dbReference type="ARBA" id="ARBA00004123"/>
    </source>
</evidence>